<evidence type="ECO:0000313" key="1">
    <source>
        <dbReference type="EMBL" id="OGK44161.1"/>
    </source>
</evidence>
<dbReference type="EMBL" id="MGAI01000034">
    <property type="protein sequence ID" value="OGK44161.1"/>
    <property type="molecule type" value="Genomic_DNA"/>
</dbReference>
<sequence>MPESPSNRQSYKEFRSPRFYTRIMGLMVLAYLVILSCNAGAIPTASVSPAQSTTPYAEVTEEAQFPPLEENTPANIFLVPSVDDLVNFGQSIYNPTSIEITKEINTRDRQVVEIQAAPVYSPEDCYDNQDTYRDEICRAATAFAESTGLDPNRIIETIYPNSFLIPHENISDACLSPNPQACTWSDGIFVEQGYAIHPGVIAHEITHFLLPPEAYQSDGQMCTAANPDYSYSLYLPTEQYPPDLLPEGFEVSTAYFEITISKELFPTFFETLTEPDYTPGNLLGQPPDKILPINDFAKRVNKNSTLFEGRSLSFIQDGGIELFLRANHAFNSIMNLPDFSQQLDALPEFCQP</sequence>
<evidence type="ECO:0000313" key="2">
    <source>
        <dbReference type="Proteomes" id="UP000178040"/>
    </source>
</evidence>
<dbReference type="Proteomes" id="UP000178040">
    <property type="component" value="Unassembled WGS sequence"/>
</dbReference>
<protein>
    <submittedName>
        <fullName evidence="1">Uncharacterized protein</fullName>
    </submittedName>
</protein>
<gene>
    <name evidence="1" type="ORF">A3B40_04775</name>
</gene>
<proteinExistence type="predicted"/>
<accession>A0A1F7ILA9</accession>
<dbReference type="AlphaFoldDB" id="A0A1F7ILA9"/>
<name>A0A1F7ILA9_9BACT</name>
<reference evidence="1 2" key="1">
    <citation type="journal article" date="2016" name="Nat. Commun.">
        <title>Thousands of microbial genomes shed light on interconnected biogeochemical processes in an aquifer system.</title>
        <authorList>
            <person name="Anantharaman K."/>
            <person name="Brown C.T."/>
            <person name="Hug L.A."/>
            <person name="Sharon I."/>
            <person name="Castelle C.J."/>
            <person name="Probst A.J."/>
            <person name="Thomas B.C."/>
            <person name="Singh A."/>
            <person name="Wilkins M.J."/>
            <person name="Karaoz U."/>
            <person name="Brodie E.L."/>
            <person name="Williams K.H."/>
            <person name="Hubbard S.S."/>
            <person name="Banfield J.F."/>
        </authorList>
    </citation>
    <scope>NUCLEOTIDE SEQUENCE [LARGE SCALE GENOMIC DNA]</scope>
</reference>
<organism evidence="1 2">
    <name type="scientific">Candidatus Roizmanbacteria bacterium RIFCSPLOWO2_01_FULL_37_16</name>
    <dbReference type="NCBI Taxonomy" id="1802058"/>
    <lineage>
        <taxon>Bacteria</taxon>
        <taxon>Candidatus Roizmaniibacteriota</taxon>
    </lineage>
</organism>
<comment type="caution">
    <text evidence="1">The sequence shown here is derived from an EMBL/GenBank/DDBJ whole genome shotgun (WGS) entry which is preliminary data.</text>
</comment>